<organism evidence="2 3">
    <name type="scientific">Clytia hemisphaerica</name>
    <dbReference type="NCBI Taxonomy" id="252671"/>
    <lineage>
        <taxon>Eukaryota</taxon>
        <taxon>Metazoa</taxon>
        <taxon>Cnidaria</taxon>
        <taxon>Hydrozoa</taxon>
        <taxon>Hydroidolina</taxon>
        <taxon>Leptothecata</taxon>
        <taxon>Obeliida</taxon>
        <taxon>Clytiidae</taxon>
        <taxon>Clytia</taxon>
    </lineage>
</organism>
<dbReference type="SUPFAM" id="SSF48371">
    <property type="entry name" value="ARM repeat"/>
    <property type="match status" value="1"/>
</dbReference>
<name>A0A7M5WU74_9CNID</name>
<dbReference type="Proteomes" id="UP000594262">
    <property type="component" value="Unplaced"/>
</dbReference>
<dbReference type="EnsemblMetazoa" id="CLYHEMT013153.1">
    <property type="protein sequence ID" value="CLYHEMP013153.1"/>
    <property type="gene ID" value="CLYHEMG013153"/>
</dbReference>
<keyword evidence="1" id="KW-0732">Signal</keyword>
<dbReference type="OrthoDB" id="6037977at2759"/>
<feature type="chain" id="PRO_5029664482" evidence="1">
    <location>
        <begin position="19"/>
        <end position="773"/>
    </location>
</feature>
<evidence type="ECO:0000313" key="2">
    <source>
        <dbReference type="EnsemblMetazoa" id="CLYHEMP013153.1"/>
    </source>
</evidence>
<accession>A0A7M5WU74</accession>
<dbReference type="AlphaFoldDB" id="A0A7M5WU74"/>
<dbReference type="InterPro" id="IPR016024">
    <property type="entry name" value="ARM-type_fold"/>
</dbReference>
<feature type="signal peptide" evidence="1">
    <location>
        <begin position="1"/>
        <end position="18"/>
    </location>
</feature>
<sequence length="773" mass="86650">MRVLTWIILLALVAYIQSYTIPENDLLDLPKGKELLDQEYIFDDLWEKVKSAANRLVDSVKASTQKIIEQYKPQILAALENVKKVVIKGVKDLIIEIVNGIVKIITDGVSSTSDGKDHPEFDLVSFPIFEVIDGSSIPRINFVTDAWKKVTDAFEKAGDKISNQTRALIEKYKPKVTDALTRVKKVIIDEGKRIVIEIIGDIVKIVVEDLQEDEIVKELAALSEDSELMDAEFFFSELWEKVKTAANRLVDSVKATTQKIIEQYKPQILAALENVQKVVIKGVKDLIIEVVNGIVKIITDGVSSTSDGKDHPEFAIVSFSIFEEIDGSSIPRINFVTDAWKKVTDAFEKAGDKISNQTRALIEKYKPKVTDALTRVKKVIIDEGKRIVIEIIGDIVKIVVEDLQKKDEIVKELAALSEDSELMDAEFFFSELWEKVKTAANRLVDSVKATTQKIIEQYKPQILAALENVQKVVIKGAKDLIIEVVNGIVKIITDGVSSTSDGKDHPEFAVVSFSIYEEIDSSSIPRINFVTDAWKKVTDAFEKAGDKISNQTRALIEKYKPKVTDALTRVKKVIIDEGKRIIIEIIGDIVKIVVEDLQEDEIVLAKRNIITDLWQKVKSAAQHLSSQIRTYAEKMLQKYRPQIMTTLKVVGEVVIDQVRKIIIRIIEDGIVGIFVNGEAVTSDGSAFMLPEKRIYAVLDQSPPQINIFKDAWSKVKAFVEDKVNKISVSVKAIIEKYRPQIEAGLEKAKKIVIKHGKLIIIEIIGVIVSIIVL</sequence>
<protein>
    <submittedName>
        <fullName evidence="2">Uncharacterized protein</fullName>
    </submittedName>
</protein>
<dbReference type="PANTHER" id="PTHR47652">
    <property type="entry name" value="MITOCHONDRIAL IMPORT INNER MEMBRANE TRANSLOCASE SUBUNIT TIM44"/>
    <property type="match status" value="1"/>
</dbReference>
<evidence type="ECO:0000313" key="3">
    <source>
        <dbReference type="Proteomes" id="UP000594262"/>
    </source>
</evidence>
<proteinExistence type="predicted"/>
<reference evidence="2" key="1">
    <citation type="submission" date="2021-01" db="UniProtKB">
        <authorList>
            <consortium name="EnsemblMetazoa"/>
        </authorList>
    </citation>
    <scope>IDENTIFICATION</scope>
</reference>
<dbReference type="PANTHER" id="PTHR47652:SF3">
    <property type="entry name" value="MITOCHONDRIAL IMPORT INNER MEMBRANE TRANSLOCASE SUBUNIT TIM44"/>
    <property type="match status" value="1"/>
</dbReference>
<evidence type="ECO:0000256" key="1">
    <source>
        <dbReference type="SAM" id="SignalP"/>
    </source>
</evidence>
<keyword evidence="3" id="KW-1185">Reference proteome</keyword>